<proteinExistence type="inferred from homology"/>
<dbReference type="InterPro" id="IPR005122">
    <property type="entry name" value="Uracil-DNA_glycosylase-like"/>
</dbReference>
<organism evidence="13 14">
    <name type="scientific">Alloiococcus otitis ATCC 51267</name>
    <dbReference type="NCBI Taxonomy" id="883081"/>
    <lineage>
        <taxon>Bacteria</taxon>
        <taxon>Bacillati</taxon>
        <taxon>Bacillota</taxon>
        <taxon>Bacilli</taxon>
        <taxon>Lactobacillales</taxon>
        <taxon>Carnobacteriaceae</taxon>
        <taxon>Alloiococcus</taxon>
    </lineage>
</organism>
<dbReference type="EMBL" id="AGXA01000031">
    <property type="protein sequence ID" value="EKU92942.1"/>
    <property type="molecule type" value="Genomic_DNA"/>
</dbReference>
<dbReference type="InterPro" id="IPR002043">
    <property type="entry name" value="UDG_fam1"/>
</dbReference>
<evidence type="ECO:0000256" key="4">
    <source>
        <dbReference type="ARBA" id="ARBA00012030"/>
    </source>
</evidence>
<dbReference type="GO" id="GO:0004844">
    <property type="term" value="F:uracil DNA N-glycosylase activity"/>
    <property type="evidence" value="ECO:0007669"/>
    <property type="project" value="UniProtKB-UniRule"/>
</dbReference>
<evidence type="ECO:0000256" key="5">
    <source>
        <dbReference type="ARBA" id="ARBA00018429"/>
    </source>
</evidence>
<dbReference type="Gene3D" id="3.40.470.10">
    <property type="entry name" value="Uracil-DNA glycosylase-like domain"/>
    <property type="match status" value="1"/>
</dbReference>
<dbReference type="NCBIfam" id="NF003589">
    <property type="entry name" value="PRK05254.1-2"/>
    <property type="match status" value="1"/>
</dbReference>
<dbReference type="NCBIfam" id="NF003588">
    <property type="entry name" value="PRK05254.1-1"/>
    <property type="match status" value="1"/>
</dbReference>
<keyword evidence="9" id="KW-0963">Cytoplasm</keyword>
<keyword evidence="6 9" id="KW-0227">DNA damage</keyword>
<evidence type="ECO:0000259" key="12">
    <source>
        <dbReference type="SMART" id="SM00986"/>
    </source>
</evidence>
<dbReference type="PATRIC" id="fig|883081.3.peg.1550"/>
<gene>
    <name evidence="9" type="primary">ung</name>
    <name evidence="13" type="ORF">HMPREF9698_01545</name>
</gene>
<dbReference type="Proteomes" id="UP000009875">
    <property type="component" value="Unassembled WGS sequence"/>
</dbReference>
<evidence type="ECO:0000256" key="7">
    <source>
        <dbReference type="ARBA" id="ARBA00022801"/>
    </source>
</evidence>
<dbReference type="OrthoDB" id="9804372at2"/>
<dbReference type="GO" id="GO:0005737">
    <property type="term" value="C:cytoplasm"/>
    <property type="evidence" value="ECO:0007669"/>
    <property type="project" value="UniProtKB-SubCell"/>
</dbReference>
<dbReference type="HOGENOM" id="CLU_032162_3_1_9"/>
<evidence type="ECO:0000256" key="10">
    <source>
        <dbReference type="PROSITE-ProRule" id="PRU10072"/>
    </source>
</evidence>
<dbReference type="SUPFAM" id="SSF52141">
    <property type="entry name" value="Uracil-DNA glycosylase-like"/>
    <property type="match status" value="1"/>
</dbReference>
<evidence type="ECO:0000256" key="1">
    <source>
        <dbReference type="ARBA" id="ARBA00001400"/>
    </source>
</evidence>
<evidence type="ECO:0000256" key="3">
    <source>
        <dbReference type="ARBA" id="ARBA00008184"/>
    </source>
</evidence>
<evidence type="ECO:0000313" key="14">
    <source>
        <dbReference type="Proteomes" id="UP000009875"/>
    </source>
</evidence>
<comment type="catalytic activity">
    <reaction evidence="1 9 11">
        <text>Hydrolyzes single-stranded DNA or mismatched double-stranded DNA and polynucleotides, releasing free uracil.</text>
        <dbReference type="EC" id="3.2.2.27"/>
    </reaction>
</comment>
<evidence type="ECO:0000256" key="6">
    <source>
        <dbReference type="ARBA" id="ARBA00022763"/>
    </source>
</evidence>
<feature type="active site" description="Proton acceptor" evidence="9 10">
    <location>
        <position position="65"/>
    </location>
</feature>
<dbReference type="Pfam" id="PF03167">
    <property type="entry name" value="UDG"/>
    <property type="match status" value="1"/>
</dbReference>
<dbReference type="STRING" id="883081.HMPREF9698_01545"/>
<keyword evidence="8 9" id="KW-0234">DNA repair</keyword>
<dbReference type="FunFam" id="3.40.470.10:FF:000001">
    <property type="entry name" value="Uracil-DNA glycosylase"/>
    <property type="match status" value="1"/>
</dbReference>
<dbReference type="CDD" id="cd10027">
    <property type="entry name" value="UDG-F1-like"/>
    <property type="match status" value="1"/>
</dbReference>
<comment type="caution">
    <text evidence="13">The sequence shown here is derived from an EMBL/GenBank/DDBJ whole genome shotgun (WGS) entry which is preliminary data.</text>
</comment>
<dbReference type="RefSeq" id="WP_003779091.1">
    <property type="nucleotide sequence ID" value="NZ_JH992962.1"/>
</dbReference>
<dbReference type="PROSITE" id="PS00130">
    <property type="entry name" value="U_DNA_GLYCOSYLASE"/>
    <property type="match status" value="1"/>
</dbReference>
<dbReference type="SMART" id="SM00986">
    <property type="entry name" value="UDG"/>
    <property type="match status" value="1"/>
</dbReference>
<feature type="domain" description="Uracil-DNA glycosylase-like" evidence="12">
    <location>
        <begin position="50"/>
        <end position="210"/>
    </location>
</feature>
<evidence type="ECO:0000256" key="2">
    <source>
        <dbReference type="ARBA" id="ARBA00002631"/>
    </source>
</evidence>
<keyword evidence="14" id="KW-1185">Reference proteome</keyword>
<dbReference type="EC" id="3.2.2.27" evidence="4 9"/>
<accession>K9EPX5</accession>
<sequence length="228" mass="26029">MTIPIHNEWEPVLDRASQTESYQQLREFLKKEYFNHQVYPAMEDLWNAFDLTDYDEVKAVILGQDPYHGPNQAHGLAFSVKPGQELPPSLQNIYKELQDDLGCSIPNHGCLNAWAKEGVLLLNTVLTVRAHQAHSHRGKGWEDLTDQVIQALNQRDKPLVFILWGRAARNKKNMIDTSKHGVVESPHPSPLSAYRGFFGSRPFSKTNQFLQDHGQTPINWQIPDQPVD</sequence>
<dbReference type="NCBIfam" id="NF003592">
    <property type="entry name" value="PRK05254.1-5"/>
    <property type="match status" value="1"/>
</dbReference>
<evidence type="ECO:0000256" key="8">
    <source>
        <dbReference type="ARBA" id="ARBA00023204"/>
    </source>
</evidence>
<protein>
    <recommendedName>
        <fullName evidence="5 9">Uracil-DNA glycosylase</fullName>
        <shortName evidence="9">UDG</shortName>
        <ecNumber evidence="4 9">3.2.2.27</ecNumber>
    </recommendedName>
</protein>
<keyword evidence="7 9" id="KW-0378">Hydrolase</keyword>
<dbReference type="GO" id="GO:0097510">
    <property type="term" value="P:base-excision repair, AP site formation via deaminated base removal"/>
    <property type="evidence" value="ECO:0007669"/>
    <property type="project" value="TreeGrafter"/>
</dbReference>
<comment type="subcellular location">
    <subcellularLocation>
        <location evidence="9">Cytoplasm</location>
    </subcellularLocation>
</comment>
<dbReference type="InterPro" id="IPR036895">
    <property type="entry name" value="Uracil-DNA_glycosylase-like_sf"/>
</dbReference>
<dbReference type="NCBIfam" id="NF003591">
    <property type="entry name" value="PRK05254.1-4"/>
    <property type="match status" value="1"/>
</dbReference>
<evidence type="ECO:0000313" key="13">
    <source>
        <dbReference type="EMBL" id="EKU92942.1"/>
    </source>
</evidence>
<comment type="similarity">
    <text evidence="3 9 11">Belongs to the uracil-DNA glycosylase (UDG) superfamily. UNG family.</text>
</comment>
<dbReference type="SMART" id="SM00987">
    <property type="entry name" value="UreE_C"/>
    <property type="match status" value="1"/>
</dbReference>
<evidence type="ECO:0000256" key="11">
    <source>
        <dbReference type="RuleBase" id="RU003780"/>
    </source>
</evidence>
<evidence type="ECO:0000256" key="9">
    <source>
        <dbReference type="HAMAP-Rule" id="MF_00148"/>
    </source>
</evidence>
<name>K9EPX5_9LACT</name>
<dbReference type="InterPro" id="IPR018085">
    <property type="entry name" value="Ura-DNA_Glyclase_AS"/>
</dbReference>
<dbReference type="PANTHER" id="PTHR11264">
    <property type="entry name" value="URACIL-DNA GLYCOSYLASE"/>
    <property type="match status" value="1"/>
</dbReference>
<dbReference type="AlphaFoldDB" id="K9EPX5"/>
<dbReference type="eggNOG" id="COG0692">
    <property type="taxonomic scope" value="Bacteria"/>
</dbReference>
<dbReference type="PANTHER" id="PTHR11264:SF0">
    <property type="entry name" value="URACIL-DNA GLYCOSYLASE"/>
    <property type="match status" value="1"/>
</dbReference>
<comment type="function">
    <text evidence="2 9 11">Excises uracil residues from the DNA which can arise as a result of misincorporation of dUMP residues by DNA polymerase or due to deamination of cytosine.</text>
</comment>
<reference evidence="13 14" key="1">
    <citation type="submission" date="2012-09" db="EMBL/GenBank/DDBJ databases">
        <title>The Genome Sequence of Alloiococcus otitis ATCC 51267.</title>
        <authorList>
            <consortium name="The Broad Institute Genome Sequencing Platform"/>
            <person name="Earl A."/>
            <person name="Ward D."/>
            <person name="Feldgarden M."/>
            <person name="Gevers D."/>
            <person name="Huys G."/>
            <person name="Walker B."/>
            <person name="Young S.K."/>
            <person name="Zeng Q."/>
            <person name="Gargeya S."/>
            <person name="Fitzgerald M."/>
            <person name="Haas B."/>
            <person name="Abouelleil A."/>
            <person name="Alvarado L."/>
            <person name="Arachchi H.M."/>
            <person name="Berlin A.M."/>
            <person name="Chapman S.B."/>
            <person name="Goldberg J."/>
            <person name="Griggs A."/>
            <person name="Gujja S."/>
            <person name="Hansen M."/>
            <person name="Howarth C."/>
            <person name="Imamovic A."/>
            <person name="Larimer J."/>
            <person name="McCowen C."/>
            <person name="Montmayeur A."/>
            <person name="Murphy C."/>
            <person name="Neiman D."/>
            <person name="Pearson M."/>
            <person name="Priest M."/>
            <person name="Roberts A."/>
            <person name="Saif S."/>
            <person name="Shea T."/>
            <person name="Sisk P."/>
            <person name="Sykes S."/>
            <person name="Wortman J."/>
            <person name="Nusbaum C."/>
            <person name="Birren B."/>
        </authorList>
    </citation>
    <scope>NUCLEOTIDE SEQUENCE [LARGE SCALE GENOMIC DNA]</scope>
    <source>
        <strain evidence="13 14">ATCC 51267</strain>
    </source>
</reference>
<dbReference type="NCBIfam" id="TIGR00628">
    <property type="entry name" value="ung"/>
    <property type="match status" value="1"/>
</dbReference>
<dbReference type="HAMAP" id="MF_00148">
    <property type="entry name" value="UDG"/>
    <property type="match status" value="1"/>
</dbReference>